<gene>
    <name evidence="5" type="ORF">AC478_02235</name>
</gene>
<dbReference type="AlphaFoldDB" id="A0A0M0BT20"/>
<feature type="region of interest" description="Disordered" evidence="4">
    <location>
        <begin position="1"/>
        <end position="44"/>
    </location>
</feature>
<evidence type="ECO:0008006" key="7">
    <source>
        <dbReference type="Google" id="ProtNLM"/>
    </source>
</evidence>
<dbReference type="GO" id="GO:0005840">
    <property type="term" value="C:ribosome"/>
    <property type="evidence" value="ECO:0007669"/>
    <property type="project" value="UniProtKB-KW"/>
</dbReference>
<dbReference type="Pfam" id="PF03297">
    <property type="entry name" value="Ribosomal_S25"/>
    <property type="match status" value="1"/>
</dbReference>
<feature type="compositionally biased region" description="Basic and acidic residues" evidence="4">
    <location>
        <begin position="11"/>
        <end position="41"/>
    </location>
</feature>
<dbReference type="GO" id="GO:1990904">
    <property type="term" value="C:ribonucleoprotein complex"/>
    <property type="evidence" value="ECO:0007669"/>
    <property type="project" value="UniProtKB-KW"/>
</dbReference>
<evidence type="ECO:0000313" key="5">
    <source>
        <dbReference type="EMBL" id="KON31762.1"/>
    </source>
</evidence>
<evidence type="ECO:0000256" key="2">
    <source>
        <dbReference type="ARBA" id="ARBA00022980"/>
    </source>
</evidence>
<keyword evidence="2" id="KW-0689">Ribosomal protein</keyword>
<dbReference type="Gene3D" id="3.30.63.20">
    <property type="match status" value="1"/>
</dbReference>
<evidence type="ECO:0000256" key="1">
    <source>
        <dbReference type="ARBA" id="ARBA00009106"/>
    </source>
</evidence>
<proteinExistence type="inferred from homology"/>
<dbReference type="Proteomes" id="UP000054016">
    <property type="component" value="Unassembled WGS sequence"/>
</dbReference>
<dbReference type="EMBL" id="LFWV01000025">
    <property type="protein sequence ID" value="KON31762.1"/>
    <property type="molecule type" value="Genomic_DNA"/>
</dbReference>
<evidence type="ECO:0000256" key="3">
    <source>
        <dbReference type="ARBA" id="ARBA00023274"/>
    </source>
</evidence>
<protein>
    <recommendedName>
        <fullName evidence="7">30S ribosomal protein S25</fullName>
    </recommendedName>
</protein>
<comment type="similarity">
    <text evidence="1">Belongs to the eukaryotic ribosomal protein eS25 family.</text>
</comment>
<sequence>MGGKKKLGLKQMERMQKKRDEESRSKDKKKEKATPPRERRTIGVIPPDVKNAKIVNEVKKMKVLTPYSVASRYNVRISAAKDFLEQLEQIGAVEFVSGNHNIKIYKPVAT</sequence>
<dbReference type="InterPro" id="IPR004977">
    <property type="entry name" value="Ribosomal_eS25"/>
</dbReference>
<accession>A0A0M0BT20</accession>
<evidence type="ECO:0000313" key="6">
    <source>
        <dbReference type="Proteomes" id="UP000054016"/>
    </source>
</evidence>
<evidence type="ECO:0000256" key="4">
    <source>
        <dbReference type="SAM" id="MobiDB-lite"/>
    </source>
</evidence>
<comment type="caution">
    <text evidence="5">The sequence shown here is derived from an EMBL/GenBank/DDBJ whole genome shotgun (WGS) entry which is preliminary data.</text>
</comment>
<name>A0A0M0BT20_9ARCH</name>
<organism evidence="5 6">
    <name type="scientific">miscellaneous Crenarchaeota group-1 archaeon SG8-32-3</name>
    <dbReference type="NCBI Taxonomy" id="1685125"/>
    <lineage>
        <taxon>Archaea</taxon>
        <taxon>Candidatus Bathyarchaeota</taxon>
        <taxon>MCG-1</taxon>
    </lineage>
</organism>
<reference evidence="6" key="1">
    <citation type="submission" date="2015-06" db="EMBL/GenBank/DDBJ databases">
        <title>New insights into the roles of widespread benthic archaea in carbon and nitrogen cycling.</title>
        <authorList>
            <person name="Lazar C.S."/>
            <person name="Baker B.J."/>
            <person name="Seitz K.W."/>
            <person name="Hyde A.S."/>
            <person name="Dick G.J."/>
            <person name="Hinrichs K.-U."/>
            <person name="Teske A.P."/>
        </authorList>
    </citation>
    <scope>NUCLEOTIDE SEQUENCE [LARGE SCALE GENOMIC DNA]</scope>
</reference>
<keyword evidence="3" id="KW-0687">Ribonucleoprotein</keyword>